<dbReference type="AlphaFoldDB" id="A0A0F8YG75"/>
<accession>A0A0F8YG75</accession>
<proteinExistence type="predicted"/>
<comment type="caution">
    <text evidence="1">The sequence shown here is derived from an EMBL/GenBank/DDBJ whole genome shotgun (WGS) entry which is preliminary data.</text>
</comment>
<reference evidence="1" key="1">
    <citation type="journal article" date="2015" name="Nature">
        <title>Complex archaea that bridge the gap between prokaryotes and eukaryotes.</title>
        <authorList>
            <person name="Spang A."/>
            <person name="Saw J.H."/>
            <person name="Jorgensen S.L."/>
            <person name="Zaremba-Niedzwiedzka K."/>
            <person name="Martijn J."/>
            <person name="Lind A.E."/>
            <person name="van Eijk R."/>
            <person name="Schleper C."/>
            <person name="Guy L."/>
            <person name="Ettema T.J."/>
        </authorList>
    </citation>
    <scope>NUCLEOTIDE SEQUENCE</scope>
</reference>
<gene>
    <name evidence="1" type="ORF">LCGC14_3097280</name>
</gene>
<organism evidence="1">
    <name type="scientific">marine sediment metagenome</name>
    <dbReference type="NCBI Taxonomy" id="412755"/>
    <lineage>
        <taxon>unclassified sequences</taxon>
        <taxon>metagenomes</taxon>
        <taxon>ecological metagenomes</taxon>
    </lineage>
</organism>
<name>A0A0F8YG75_9ZZZZ</name>
<protein>
    <submittedName>
        <fullName evidence="1">Uncharacterized protein</fullName>
    </submittedName>
</protein>
<dbReference type="EMBL" id="LAZR01066630">
    <property type="protein sequence ID" value="KKK53189.1"/>
    <property type="molecule type" value="Genomic_DNA"/>
</dbReference>
<sequence>MTEMVMSKEDIIQEMEDLMYKEPKCDFEHIWNCTIDKCTEIIETGGKEDTSSE</sequence>
<evidence type="ECO:0000313" key="1">
    <source>
        <dbReference type="EMBL" id="KKK53189.1"/>
    </source>
</evidence>